<dbReference type="Pfam" id="PF13517">
    <property type="entry name" value="FG-GAP_3"/>
    <property type="match status" value="1"/>
</dbReference>
<protein>
    <submittedName>
        <fullName evidence="3">Repeat domain-containing protein</fullName>
    </submittedName>
</protein>
<gene>
    <name evidence="3" type="ORF">SAMN05216276_10071</name>
</gene>
<reference evidence="3 4" key="1">
    <citation type="submission" date="2017-06" db="EMBL/GenBank/DDBJ databases">
        <authorList>
            <person name="Kim H.J."/>
            <person name="Triplett B.A."/>
        </authorList>
    </citation>
    <scope>NUCLEOTIDE SEQUENCE [LARGE SCALE GENOMIC DNA]</scope>
    <source>
        <strain evidence="3 4">CGMCC 4.2132</strain>
    </source>
</reference>
<evidence type="ECO:0000256" key="1">
    <source>
        <dbReference type="ARBA" id="ARBA00022729"/>
    </source>
</evidence>
<dbReference type="OrthoDB" id="5620138at2"/>
<organism evidence="3 4">
    <name type="scientific">Streptosporangium subroseum</name>
    <dbReference type="NCBI Taxonomy" id="106412"/>
    <lineage>
        <taxon>Bacteria</taxon>
        <taxon>Bacillati</taxon>
        <taxon>Actinomycetota</taxon>
        <taxon>Actinomycetes</taxon>
        <taxon>Streptosporangiales</taxon>
        <taxon>Streptosporangiaceae</taxon>
        <taxon>Streptosporangium</taxon>
    </lineage>
</organism>
<proteinExistence type="predicted"/>
<feature type="non-terminal residue" evidence="3">
    <location>
        <position position="271"/>
    </location>
</feature>
<dbReference type="InterPro" id="IPR013517">
    <property type="entry name" value="FG-GAP"/>
</dbReference>
<dbReference type="SUPFAM" id="SSF69318">
    <property type="entry name" value="Integrin alpha N-terminal domain"/>
    <property type="match status" value="1"/>
</dbReference>
<evidence type="ECO:0000256" key="2">
    <source>
        <dbReference type="SAM" id="SignalP"/>
    </source>
</evidence>
<dbReference type="InterPro" id="IPR028994">
    <property type="entry name" value="Integrin_alpha_N"/>
</dbReference>
<dbReference type="RefSeq" id="WP_143653151.1">
    <property type="nucleotide sequence ID" value="NZ_FZOD01000007.1"/>
</dbReference>
<dbReference type="EMBL" id="FZOD01000007">
    <property type="protein sequence ID" value="SNS28358.1"/>
    <property type="molecule type" value="Genomic_DNA"/>
</dbReference>
<keyword evidence="4" id="KW-1185">Reference proteome</keyword>
<dbReference type="Gene3D" id="3.90.1720.10">
    <property type="entry name" value="endopeptidase domain like (from Nostoc punctiforme)"/>
    <property type="match status" value="1"/>
</dbReference>
<dbReference type="Proteomes" id="UP000198282">
    <property type="component" value="Unassembled WGS sequence"/>
</dbReference>
<evidence type="ECO:0000313" key="4">
    <source>
        <dbReference type="Proteomes" id="UP000198282"/>
    </source>
</evidence>
<feature type="signal peptide" evidence="2">
    <location>
        <begin position="1"/>
        <end position="36"/>
    </location>
</feature>
<dbReference type="AlphaFoldDB" id="A0A239D8L5"/>
<evidence type="ECO:0000313" key="3">
    <source>
        <dbReference type="EMBL" id="SNS28358.1"/>
    </source>
</evidence>
<name>A0A239D8L5_9ACTN</name>
<feature type="chain" id="PRO_5012941120" evidence="2">
    <location>
        <begin position="37"/>
        <end position="271"/>
    </location>
</feature>
<keyword evidence="1 2" id="KW-0732">Signal</keyword>
<sequence>MINTMIRRFVAGTVAGFALLASLSILTITNASGAYADSAVDGQITQSEVIARAWDWVNRRPYIKYDSSGRTSYPDAAGKQYRPDCSGAVSMAWHVGTSYNTSTLPSAPKVRLIAADPSSSTDLRTGDLLNVVNGPNGEHHAVLFDQWEADHVHFSVFSFGGGSDGSTPPQHETGRTFSGSVGGHPGSIYSAYRYDNVLPDTLVSDSEQLQFADMNNDRVADLISMRSNGDVVAYWNVGGIFNGTNKLVASGFKEPARTRFADMNSDGVADL</sequence>
<accession>A0A239D8L5</accession>